<keyword evidence="5" id="KW-0472">Membrane</keyword>
<dbReference type="Pfam" id="PF25917">
    <property type="entry name" value="BSH_RND"/>
    <property type="match status" value="1"/>
</dbReference>
<sequence length="371" mass="40449">MIVLRKALWGVLVVVLVVVAVLVTGVLTSKGSTAVAVKVSTTKEGNITKEVFANGKIESKVIKEQFVTSGGIIEKIHVKKGDPVKKGQELLTLSTTDLNAKLKQERHQLQLNLAEKEKFLKDQEKVRKQTFETVKKEMSETGSAVSLESFDENSAVDAKLYDLKIQDAESNIDDIQKKLEKNQLLADIDGIVTGISVKEGQEITLGTSSFMITNVSQLQIKANLAENDANLAKVGMKVKVSGDAFTNTYAGSISYISPVAVTSELDAKESVVEFRVDLEQSDVELRPGYKATVQITIENAAHHIVPLSAVKRDGQQSYVFKVVENKAVRTNVKLGEENDEFVEVLEGLQPGDQIIEGPSADVKEGVQVVIK</sequence>
<feature type="domain" description="YknX-like C-terminal permuted SH3-like" evidence="7">
    <location>
        <begin position="305"/>
        <end position="369"/>
    </location>
</feature>
<accession>A0ABX1XRE6</accession>
<evidence type="ECO:0000259" key="8">
    <source>
        <dbReference type="Pfam" id="PF25990"/>
    </source>
</evidence>
<comment type="similarity">
    <text evidence="2">Belongs to the membrane fusion protein (MFP) (TC 8.A.1) family.</text>
</comment>
<dbReference type="Gene3D" id="2.40.30.170">
    <property type="match status" value="1"/>
</dbReference>
<dbReference type="Proteomes" id="UP000616779">
    <property type="component" value="Unassembled WGS sequence"/>
</dbReference>
<name>A0ABX1XRE6_9BACL</name>
<dbReference type="Gene3D" id="2.40.50.100">
    <property type="match status" value="1"/>
</dbReference>
<dbReference type="InterPro" id="IPR006143">
    <property type="entry name" value="RND_pump_MFP"/>
</dbReference>
<evidence type="ECO:0000256" key="1">
    <source>
        <dbReference type="ARBA" id="ARBA00004196"/>
    </source>
</evidence>
<feature type="domain" description="YknX-like beta-barrel" evidence="8">
    <location>
        <begin position="218"/>
        <end position="295"/>
    </location>
</feature>
<comment type="caution">
    <text evidence="9">The sequence shown here is derived from an EMBL/GenBank/DDBJ whole genome shotgun (WGS) entry which is preliminary data.</text>
</comment>
<evidence type="ECO:0000259" key="6">
    <source>
        <dbReference type="Pfam" id="PF25917"/>
    </source>
</evidence>
<dbReference type="SUPFAM" id="SSF111369">
    <property type="entry name" value="HlyD-like secretion proteins"/>
    <property type="match status" value="1"/>
</dbReference>
<keyword evidence="3 4" id="KW-0175">Coiled coil</keyword>
<dbReference type="InterPro" id="IPR058637">
    <property type="entry name" value="YknX-like_C"/>
</dbReference>
<evidence type="ECO:0000256" key="5">
    <source>
        <dbReference type="SAM" id="Phobius"/>
    </source>
</evidence>
<comment type="subcellular location">
    <subcellularLocation>
        <location evidence="1">Cell envelope</location>
    </subcellularLocation>
</comment>
<evidence type="ECO:0000256" key="4">
    <source>
        <dbReference type="SAM" id="Coils"/>
    </source>
</evidence>
<keyword evidence="5" id="KW-0812">Transmembrane</keyword>
<dbReference type="Pfam" id="PF25990">
    <property type="entry name" value="Beta-barrel_YknX"/>
    <property type="match status" value="1"/>
</dbReference>
<evidence type="ECO:0000256" key="2">
    <source>
        <dbReference type="ARBA" id="ARBA00009477"/>
    </source>
</evidence>
<dbReference type="PANTHER" id="PTHR32347:SF14">
    <property type="entry name" value="EFFLUX SYSTEM COMPONENT YKNX-RELATED"/>
    <property type="match status" value="1"/>
</dbReference>
<evidence type="ECO:0000256" key="3">
    <source>
        <dbReference type="ARBA" id="ARBA00023054"/>
    </source>
</evidence>
<dbReference type="Gene3D" id="2.40.420.20">
    <property type="match status" value="1"/>
</dbReference>
<proteinExistence type="inferred from homology"/>
<feature type="domain" description="Multidrug resistance protein MdtA-like barrel-sandwich hybrid" evidence="6">
    <location>
        <begin position="70"/>
        <end position="213"/>
    </location>
</feature>
<keyword evidence="5" id="KW-1133">Transmembrane helix</keyword>
<feature type="coiled-coil region" evidence="4">
    <location>
        <begin position="158"/>
        <end position="185"/>
    </location>
</feature>
<keyword evidence="10" id="KW-1185">Reference proteome</keyword>
<evidence type="ECO:0000313" key="10">
    <source>
        <dbReference type="Proteomes" id="UP000616779"/>
    </source>
</evidence>
<evidence type="ECO:0000259" key="7">
    <source>
        <dbReference type="Pfam" id="PF25989"/>
    </source>
</evidence>
<protein>
    <submittedName>
        <fullName evidence="9">Efflux RND transporter periplasmic adaptor subunit</fullName>
    </submittedName>
</protein>
<dbReference type="InterPro" id="IPR050465">
    <property type="entry name" value="UPF0194_transport"/>
</dbReference>
<organism evidence="9 10">
    <name type="scientific">Paenibacillus phytorum</name>
    <dbReference type="NCBI Taxonomy" id="2654977"/>
    <lineage>
        <taxon>Bacteria</taxon>
        <taxon>Bacillati</taxon>
        <taxon>Bacillota</taxon>
        <taxon>Bacilli</taxon>
        <taxon>Bacillales</taxon>
        <taxon>Paenibacillaceae</taxon>
        <taxon>Paenibacillus</taxon>
    </lineage>
</organism>
<dbReference type="NCBIfam" id="TIGR01730">
    <property type="entry name" value="RND_mfp"/>
    <property type="match status" value="1"/>
</dbReference>
<dbReference type="EMBL" id="WHOA01000039">
    <property type="protein sequence ID" value="NOU71096.1"/>
    <property type="molecule type" value="Genomic_DNA"/>
</dbReference>
<dbReference type="InterPro" id="IPR058636">
    <property type="entry name" value="Beta-barrel_YknX"/>
</dbReference>
<feature type="transmembrane region" description="Helical" evidence="5">
    <location>
        <begin position="7"/>
        <end position="27"/>
    </location>
</feature>
<evidence type="ECO:0000313" key="9">
    <source>
        <dbReference type="EMBL" id="NOU71096.1"/>
    </source>
</evidence>
<reference evidence="9 10" key="1">
    <citation type="submission" date="2019-10" db="EMBL/GenBank/DDBJ databases">
        <title>Description of Paenibacillus terrestris sp. nov.</title>
        <authorList>
            <person name="Carlier A."/>
            <person name="Qi S."/>
        </authorList>
    </citation>
    <scope>NUCLEOTIDE SEQUENCE [LARGE SCALE GENOMIC DNA]</scope>
    <source>
        <strain evidence="9 10">LMG 31458</strain>
    </source>
</reference>
<dbReference type="Pfam" id="PF25989">
    <property type="entry name" value="YknX_C"/>
    <property type="match status" value="1"/>
</dbReference>
<gene>
    <name evidence="9" type="ORF">GC098_06580</name>
</gene>
<dbReference type="InterPro" id="IPR058625">
    <property type="entry name" value="MdtA-like_BSH"/>
</dbReference>
<dbReference type="PANTHER" id="PTHR32347">
    <property type="entry name" value="EFFLUX SYSTEM COMPONENT YKNX-RELATED"/>
    <property type="match status" value="1"/>
</dbReference>